<dbReference type="EMBL" id="PVWO01000347">
    <property type="protein sequence ID" value="PSB51776.1"/>
    <property type="molecule type" value="Genomic_DNA"/>
</dbReference>
<dbReference type="AlphaFoldDB" id="A0A2T1G3N4"/>
<gene>
    <name evidence="2" type="ORF">C7B77_21210</name>
</gene>
<accession>A0A2T1G3N4</accession>
<feature type="region of interest" description="Disordered" evidence="1">
    <location>
        <begin position="23"/>
        <end position="59"/>
    </location>
</feature>
<name>A0A2T1G3N4_9CYAN</name>
<protein>
    <submittedName>
        <fullName evidence="2">Uncharacterized protein</fullName>
    </submittedName>
</protein>
<proteinExistence type="predicted"/>
<sequence>MEDRLPSLIQKQLDAEIRQHPPLFPWETELSDYETTEPESGNPKLIQIPTPSPELNRDR</sequence>
<reference evidence="2 3" key="1">
    <citation type="submission" date="2018-03" db="EMBL/GenBank/DDBJ databases">
        <title>The ancient ancestry and fast evolution of plastids.</title>
        <authorList>
            <person name="Moore K.R."/>
            <person name="Magnabosco C."/>
            <person name="Momper L."/>
            <person name="Gold D.A."/>
            <person name="Bosak T."/>
            <person name="Fournier G.P."/>
        </authorList>
    </citation>
    <scope>NUCLEOTIDE SEQUENCE [LARGE SCALE GENOMIC DNA]</scope>
    <source>
        <strain evidence="2 3">CCALA 037</strain>
    </source>
</reference>
<evidence type="ECO:0000313" key="3">
    <source>
        <dbReference type="Proteomes" id="UP000238937"/>
    </source>
</evidence>
<evidence type="ECO:0000256" key="1">
    <source>
        <dbReference type="SAM" id="MobiDB-lite"/>
    </source>
</evidence>
<comment type="caution">
    <text evidence="2">The sequence shown here is derived from an EMBL/GenBank/DDBJ whole genome shotgun (WGS) entry which is preliminary data.</text>
</comment>
<keyword evidence="3" id="KW-1185">Reference proteome</keyword>
<organism evidence="2 3">
    <name type="scientific">Chamaesiphon polymorphus CCALA 037</name>
    <dbReference type="NCBI Taxonomy" id="2107692"/>
    <lineage>
        <taxon>Bacteria</taxon>
        <taxon>Bacillati</taxon>
        <taxon>Cyanobacteriota</taxon>
        <taxon>Cyanophyceae</taxon>
        <taxon>Gomontiellales</taxon>
        <taxon>Chamaesiphonaceae</taxon>
        <taxon>Chamaesiphon</taxon>
    </lineage>
</organism>
<evidence type="ECO:0000313" key="2">
    <source>
        <dbReference type="EMBL" id="PSB51776.1"/>
    </source>
</evidence>
<dbReference type="Proteomes" id="UP000238937">
    <property type="component" value="Unassembled WGS sequence"/>
</dbReference>